<sequence length="206" mass="24530">MYSIKENFKSLLFYLGMLAIKEQGPLGTVLKIPNHVIKTIYREQYFQKINEDYNIQIKDIRIAVNEMRMHGNIEPFIDGLKVALEDLSNRDLIQMDEKHIKMIILTFLGVDGTYFVQSEAENNNGYVDILLKRKIQFKDITKFQWLIELKYIKESERNTLEKVKQECLNQITRYEQSKLIQEEFKKDEMKKVLIIVVGKKDVYTYF</sequence>
<proteinExistence type="predicted"/>
<evidence type="ECO:0000313" key="1">
    <source>
        <dbReference type="EMBL" id="OOM61789.1"/>
    </source>
</evidence>
<organism evidence="1 2">
    <name type="scientific">Clostridium beijerinckii</name>
    <name type="common">Clostridium MP</name>
    <dbReference type="NCBI Taxonomy" id="1520"/>
    <lineage>
        <taxon>Bacteria</taxon>
        <taxon>Bacillati</taxon>
        <taxon>Bacillota</taxon>
        <taxon>Clostridia</taxon>
        <taxon>Eubacteriales</taxon>
        <taxon>Clostridiaceae</taxon>
        <taxon>Clostridium</taxon>
    </lineage>
</organism>
<reference evidence="1 2" key="1">
    <citation type="submission" date="2016-05" db="EMBL/GenBank/DDBJ databases">
        <title>Microbial solvent formation.</title>
        <authorList>
            <person name="Poehlein A."/>
            <person name="Montoya Solano J.D."/>
            <person name="Flitsch S."/>
            <person name="Krabben P."/>
            <person name="Duerre P."/>
            <person name="Daniel R."/>
        </authorList>
    </citation>
    <scope>NUCLEOTIDE SEQUENCE [LARGE SCALE GENOMIC DNA]</scope>
    <source>
        <strain evidence="1 2">DSM 53</strain>
    </source>
</reference>
<dbReference type="Pfam" id="PF08011">
    <property type="entry name" value="PDDEXK_9"/>
    <property type="match status" value="1"/>
</dbReference>
<evidence type="ECO:0000313" key="2">
    <source>
        <dbReference type="Proteomes" id="UP000190973"/>
    </source>
</evidence>
<name>A0A1S8S8R2_CLOBE</name>
<evidence type="ECO:0008006" key="3">
    <source>
        <dbReference type="Google" id="ProtNLM"/>
    </source>
</evidence>
<dbReference type="Proteomes" id="UP000190973">
    <property type="component" value="Unassembled WGS sequence"/>
</dbReference>
<dbReference type="InterPro" id="IPR012547">
    <property type="entry name" value="PDDEXK_9"/>
</dbReference>
<gene>
    <name evidence="1" type="ORF">CLBCK_21550</name>
</gene>
<accession>A0A1S8S8R2</accession>
<protein>
    <recommendedName>
        <fullName evidence="3">AAA-ATPase-like domain-containing protein</fullName>
    </recommendedName>
</protein>
<comment type="caution">
    <text evidence="1">The sequence shown here is derived from an EMBL/GenBank/DDBJ whole genome shotgun (WGS) entry which is preliminary data.</text>
</comment>
<dbReference type="EMBL" id="LZZI01000031">
    <property type="protein sequence ID" value="OOM61789.1"/>
    <property type="molecule type" value="Genomic_DNA"/>
</dbReference>
<dbReference type="AlphaFoldDB" id="A0A1S8S8R2"/>
<dbReference type="PANTHER" id="PTHR34825">
    <property type="entry name" value="CONSERVED PROTEIN, WITH A WEAK D-GALACTARATE DEHYDRATASE/ALTRONATE HYDROLASE DOMAIN"/>
    <property type="match status" value="1"/>
</dbReference>
<dbReference type="PANTHER" id="PTHR34825:SF2">
    <property type="entry name" value="AAA-ATPASE-LIKE DOMAIN-CONTAINING PROTEIN"/>
    <property type="match status" value="1"/>
</dbReference>